<dbReference type="PANTHER" id="PTHR30461">
    <property type="entry name" value="DNA-INVERTASE FROM LAMBDOID PROPHAGE"/>
    <property type="match status" value="1"/>
</dbReference>
<dbReference type="PANTHER" id="PTHR30461:SF23">
    <property type="entry name" value="DNA RECOMBINASE-RELATED"/>
    <property type="match status" value="1"/>
</dbReference>
<evidence type="ECO:0000313" key="4">
    <source>
        <dbReference type="EMBL" id="KXV77317.1"/>
    </source>
</evidence>
<evidence type="ECO:0000313" key="5">
    <source>
        <dbReference type="Proteomes" id="UP000075538"/>
    </source>
</evidence>
<dbReference type="InterPro" id="IPR036162">
    <property type="entry name" value="Resolvase-like_N_sf"/>
</dbReference>
<dbReference type="AlphaFoldDB" id="A0A149VAY4"/>
<dbReference type="SMART" id="SM00857">
    <property type="entry name" value="Resolvase"/>
    <property type="match status" value="1"/>
</dbReference>
<name>A0A149VAY4_9PROT</name>
<gene>
    <name evidence="4" type="ORF">AD953_04695</name>
</gene>
<protein>
    <submittedName>
        <fullName evidence="4">Resolvase</fullName>
    </submittedName>
</protein>
<dbReference type="GO" id="GO:0000150">
    <property type="term" value="F:DNA strand exchange activity"/>
    <property type="evidence" value="ECO:0007669"/>
    <property type="project" value="InterPro"/>
</dbReference>
<evidence type="ECO:0000256" key="1">
    <source>
        <dbReference type="SAM" id="MobiDB-lite"/>
    </source>
</evidence>
<dbReference type="InterPro" id="IPR025827">
    <property type="entry name" value="Zn_ribbon_recom_dom"/>
</dbReference>
<feature type="domain" description="Resolvase/invertase-type recombinase catalytic" evidence="2">
    <location>
        <begin position="2"/>
        <end position="154"/>
    </location>
</feature>
<proteinExistence type="predicted"/>
<evidence type="ECO:0000259" key="2">
    <source>
        <dbReference type="PROSITE" id="PS51736"/>
    </source>
</evidence>
<dbReference type="Gene3D" id="3.40.50.1390">
    <property type="entry name" value="Resolvase, N-terminal catalytic domain"/>
    <property type="match status" value="1"/>
</dbReference>
<reference evidence="4 5" key="1">
    <citation type="submission" date="2015-06" db="EMBL/GenBank/DDBJ databases">
        <title>Improved classification and identification of acetic acid bacteria using matrix-assisted laser desorption/ionization time-of-flight mass spectrometry; Gluconobacter nephelii and Gluconobacter uchimurae are later heterotypic synonyms of Gluconobacter japonicus and Gluconobacter oxydans, respectively.</title>
        <authorList>
            <person name="Li L."/>
            <person name="Cleenwerck I."/>
            <person name="De Vuyst L."/>
            <person name="Vandamme P."/>
        </authorList>
    </citation>
    <scope>NUCLEOTIDE SEQUENCE [LARGE SCALE GENOMIC DNA]</scope>
    <source>
        <strain evidence="4 5">LMG 1604</strain>
    </source>
</reference>
<dbReference type="SUPFAM" id="SSF53041">
    <property type="entry name" value="Resolvase-like"/>
    <property type="match status" value="1"/>
</dbReference>
<dbReference type="InterPro" id="IPR038109">
    <property type="entry name" value="DNA_bind_recomb_sf"/>
</dbReference>
<dbReference type="CDD" id="cd00338">
    <property type="entry name" value="Ser_Recombinase"/>
    <property type="match status" value="1"/>
</dbReference>
<dbReference type="InterPro" id="IPR011109">
    <property type="entry name" value="DNA_bind_recombinase_dom"/>
</dbReference>
<dbReference type="Proteomes" id="UP000075538">
    <property type="component" value="Unassembled WGS sequence"/>
</dbReference>
<dbReference type="Pfam" id="PF07508">
    <property type="entry name" value="Recombinase"/>
    <property type="match status" value="1"/>
</dbReference>
<feature type="region of interest" description="Disordered" evidence="1">
    <location>
        <begin position="200"/>
        <end position="223"/>
    </location>
</feature>
<accession>A0A149VAY4</accession>
<dbReference type="PATRIC" id="fig|178901.15.peg.1878"/>
<dbReference type="GO" id="GO:0003677">
    <property type="term" value="F:DNA binding"/>
    <property type="evidence" value="ECO:0007669"/>
    <property type="project" value="InterPro"/>
</dbReference>
<dbReference type="Gene3D" id="3.90.1750.20">
    <property type="entry name" value="Putative Large Serine Recombinase, Chain B, Domain 2"/>
    <property type="match status" value="1"/>
</dbReference>
<dbReference type="RefSeq" id="WP_061490542.1">
    <property type="nucleotide sequence ID" value="NZ_LHZZ01000443.1"/>
</dbReference>
<dbReference type="Pfam" id="PF13408">
    <property type="entry name" value="Zn_ribbon_recom"/>
    <property type="match status" value="1"/>
</dbReference>
<dbReference type="PROSITE" id="PS51736">
    <property type="entry name" value="RECOMBINASES_3"/>
    <property type="match status" value="1"/>
</dbReference>
<feature type="domain" description="Recombinase" evidence="3">
    <location>
        <begin position="149"/>
        <end position="292"/>
    </location>
</feature>
<dbReference type="InterPro" id="IPR050639">
    <property type="entry name" value="SSR_resolvase"/>
</dbReference>
<evidence type="ECO:0000259" key="3">
    <source>
        <dbReference type="PROSITE" id="PS51737"/>
    </source>
</evidence>
<dbReference type="EMBL" id="LHZZ01000443">
    <property type="protein sequence ID" value="KXV77317.1"/>
    <property type="molecule type" value="Genomic_DNA"/>
</dbReference>
<comment type="caution">
    <text evidence="4">The sequence shown here is derived from an EMBL/GenBank/DDBJ whole genome shotgun (WGS) entry which is preliminary data.</text>
</comment>
<organism evidence="4 5">
    <name type="scientific">Acetobacter malorum</name>
    <dbReference type="NCBI Taxonomy" id="178901"/>
    <lineage>
        <taxon>Bacteria</taxon>
        <taxon>Pseudomonadati</taxon>
        <taxon>Pseudomonadota</taxon>
        <taxon>Alphaproteobacteria</taxon>
        <taxon>Acetobacterales</taxon>
        <taxon>Acetobacteraceae</taxon>
        <taxon>Acetobacter</taxon>
    </lineage>
</organism>
<dbReference type="PROSITE" id="PS51737">
    <property type="entry name" value="RECOMBINASE_DNA_BIND"/>
    <property type="match status" value="1"/>
</dbReference>
<dbReference type="Pfam" id="PF00239">
    <property type="entry name" value="Resolvase"/>
    <property type="match status" value="1"/>
</dbReference>
<dbReference type="InterPro" id="IPR006119">
    <property type="entry name" value="Resolv_N"/>
</dbReference>
<sequence length="594" mass="66603">MKVALYARYSSENQRDASIEDQLRLCRLHAEKQGWTIVDSYTDRAISGASLLRPGIQELIQDATRGRFTIVLAEAMDRLSRDQEDIAGLFKRMTFAGVRIITLSEGDVTHLHIGLKGTMNALFLKDLAEKVRRGLRGRIEDGKSGGGNSYGYDVVRQFDAQGERIRGDRTINEEEARTVRRIFTDYTRGKSSRTIAMELNRDGVPGPQGREWGPSTIHGNRERGTGVLNNEMYVGRLVWNRLRYLKDPDTGKRVSRLNPESEWVNQDVPELRIVEQDLWDAVKARQAETTFSQPERGNEALSERRRPRHLFAGLIRCGRCGGGYSMISKDLLGCSTARNKGTCDNRLNIRRDALEASVLSGLRTHLMEPDLFKEFCSEFTREVNRLRMEHGADLAARRNELVRVEKQIRGIITAIKDGMYQSSMKAEMESLEARKADLTHLLTDAEEPPPLLHPNMAEIYQQRITSLYESLQAEETKTEAAERLRTLVSQITLQPTDGELTIILRGDLAAILQFAAHKKNATVHPDSGVLDAFVSQVSLVAGNRTLRSRRNVTNGHSQASLVAGAGLVLKLRQLQGENKVGLNDCFSSLFSACA</sequence>